<proteinExistence type="inferred from homology"/>
<dbReference type="SUPFAM" id="SSF56214">
    <property type="entry name" value="4'-phosphopantetheinyl transferase"/>
    <property type="match status" value="1"/>
</dbReference>
<comment type="function">
    <text evidence="8">Transfers the 4'-phosphopantetheine moiety from coenzyme A to a Ser of acyl-carrier-protein.</text>
</comment>
<dbReference type="GO" id="GO:0005737">
    <property type="term" value="C:cytoplasm"/>
    <property type="evidence" value="ECO:0007669"/>
    <property type="project" value="UniProtKB-SubCell"/>
</dbReference>
<protein>
    <recommendedName>
        <fullName evidence="8">Holo-[acyl-carrier-protein] synthase</fullName>
        <shortName evidence="8">Holo-ACP synthase</shortName>
        <ecNumber evidence="8">2.7.8.7</ecNumber>
    </recommendedName>
    <alternativeName>
        <fullName evidence="8">4'-phosphopantetheinyl transferase AcpS</fullName>
    </alternativeName>
</protein>
<dbReference type="Pfam" id="PF01648">
    <property type="entry name" value="ACPS"/>
    <property type="match status" value="1"/>
</dbReference>
<feature type="binding site" evidence="8">
    <location>
        <position position="58"/>
    </location>
    <ligand>
        <name>Mg(2+)</name>
        <dbReference type="ChEBI" id="CHEBI:18420"/>
    </ligand>
</feature>
<dbReference type="GO" id="GO:0008897">
    <property type="term" value="F:holo-[acyl-carrier-protein] synthase activity"/>
    <property type="evidence" value="ECO:0007669"/>
    <property type="project" value="UniProtKB-UniRule"/>
</dbReference>
<accession>A0A9D6Z0M3</accession>
<keyword evidence="3 8" id="KW-0479">Metal-binding</keyword>
<evidence type="ECO:0000256" key="3">
    <source>
        <dbReference type="ARBA" id="ARBA00022723"/>
    </source>
</evidence>
<reference evidence="10" key="1">
    <citation type="submission" date="2020-07" db="EMBL/GenBank/DDBJ databases">
        <title>Huge and variable diversity of episymbiotic CPR bacteria and DPANN archaea in groundwater ecosystems.</title>
        <authorList>
            <person name="He C.Y."/>
            <person name="Keren R."/>
            <person name="Whittaker M."/>
            <person name="Farag I.F."/>
            <person name="Doudna J."/>
            <person name="Cate J.H.D."/>
            <person name="Banfield J.F."/>
        </authorList>
    </citation>
    <scope>NUCLEOTIDE SEQUENCE</scope>
    <source>
        <strain evidence="10">NC_groundwater_1664_Pr3_B-0.1um_52_9</strain>
    </source>
</reference>
<keyword evidence="7 8" id="KW-0275">Fatty acid biosynthesis</keyword>
<evidence type="ECO:0000256" key="4">
    <source>
        <dbReference type="ARBA" id="ARBA00022832"/>
    </source>
</evidence>
<dbReference type="EMBL" id="JACRDE010000304">
    <property type="protein sequence ID" value="MBI5250093.1"/>
    <property type="molecule type" value="Genomic_DNA"/>
</dbReference>
<name>A0A9D6Z0M3_9BACT</name>
<evidence type="ECO:0000313" key="11">
    <source>
        <dbReference type="Proteomes" id="UP000807825"/>
    </source>
</evidence>
<dbReference type="HAMAP" id="MF_00101">
    <property type="entry name" value="AcpS"/>
    <property type="match status" value="1"/>
</dbReference>
<dbReference type="Gene3D" id="3.90.470.20">
    <property type="entry name" value="4'-phosphopantetheinyl transferase domain"/>
    <property type="match status" value="1"/>
</dbReference>
<dbReference type="GO" id="GO:0000287">
    <property type="term" value="F:magnesium ion binding"/>
    <property type="evidence" value="ECO:0007669"/>
    <property type="project" value="UniProtKB-UniRule"/>
</dbReference>
<comment type="cofactor">
    <cofactor evidence="8">
        <name>Mg(2+)</name>
        <dbReference type="ChEBI" id="CHEBI:18420"/>
    </cofactor>
</comment>
<evidence type="ECO:0000256" key="2">
    <source>
        <dbReference type="ARBA" id="ARBA00022679"/>
    </source>
</evidence>
<keyword evidence="2 8" id="KW-0808">Transferase</keyword>
<evidence type="ECO:0000259" key="9">
    <source>
        <dbReference type="Pfam" id="PF01648"/>
    </source>
</evidence>
<comment type="catalytic activity">
    <reaction evidence="8">
        <text>apo-[ACP] + CoA = holo-[ACP] + adenosine 3',5'-bisphosphate + H(+)</text>
        <dbReference type="Rhea" id="RHEA:12068"/>
        <dbReference type="Rhea" id="RHEA-COMP:9685"/>
        <dbReference type="Rhea" id="RHEA-COMP:9690"/>
        <dbReference type="ChEBI" id="CHEBI:15378"/>
        <dbReference type="ChEBI" id="CHEBI:29999"/>
        <dbReference type="ChEBI" id="CHEBI:57287"/>
        <dbReference type="ChEBI" id="CHEBI:58343"/>
        <dbReference type="ChEBI" id="CHEBI:64479"/>
        <dbReference type="EC" id="2.7.8.7"/>
    </reaction>
</comment>
<dbReference type="InterPro" id="IPR004568">
    <property type="entry name" value="Ppantetheine-prot_Trfase_dom"/>
</dbReference>
<gene>
    <name evidence="8 10" type="primary">acpS</name>
    <name evidence="10" type="ORF">HY912_11425</name>
</gene>
<comment type="similarity">
    <text evidence="8">Belongs to the P-Pant transferase superfamily. AcpS family.</text>
</comment>
<evidence type="ECO:0000256" key="5">
    <source>
        <dbReference type="ARBA" id="ARBA00022842"/>
    </source>
</evidence>
<feature type="domain" description="4'-phosphopantetheinyl transferase" evidence="9">
    <location>
        <begin position="4"/>
        <end position="96"/>
    </location>
</feature>
<evidence type="ECO:0000256" key="6">
    <source>
        <dbReference type="ARBA" id="ARBA00023098"/>
    </source>
</evidence>
<keyword evidence="5 8" id="KW-0460">Magnesium</keyword>
<evidence type="ECO:0000256" key="7">
    <source>
        <dbReference type="ARBA" id="ARBA00023160"/>
    </source>
</evidence>
<evidence type="ECO:0000256" key="8">
    <source>
        <dbReference type="HAMAP-Rule" id="MF_00101"/>
    </source>
</evidence>
<dbReference type="NCBIfam" id="TIGR00516">
    <property type="entry name" value="acpS"/>
    <property type="match status" value="1"/>
</dbReference>
<dbReference type="AlphaFoldDB" id="A0A9D6Z0M3"/>
<comment type="caution">
    <text evidence="10">The sequence shown here is derived from an EMBL/GenBank/DDBJ whole genome shotgun (WGS) entry which is preliminary data.</text>
</comment>
<keyword evidence="4 8" id="KW-0276">Fatty acid metabolism</keyword>
<dbReference type="InterPro" id="IPR037143">
    <property type="entry name" value="4-PPantetheinyl_Trfase_dom_sf"/>
</dbReference>
<keyword evidence="8" id="KW-0963">Cytoplasm</keyword>
<organism evidence="10 11">
    <name type="scientific">Desulfomonile tiedjei</name>
    <dbReference type="NCBI Taxonomy" id="2358"/>
    <lineage>
        <taxon>Bacteria</taxon>
        <taxon>Pseudomonadati</taxon>
        <taxon>Thermodesulfobacteriota</taxon>
        <taxon>Desulfomonilia</taxon>
        <taxon>Desulfomonilales</taxon>
        <taxon>Desulfomonilaceae</taxon>
        <taxon>Desulfomonile</taxon>
    </lineage>
</organism>
<dbReference type="InterPro" id="IPR002582">
    <property type="entry name" value="ACPS"/>
</dbReference>
<sequence>MILGVGVDLVTVSRMERILRSRWAEKFVTRVFSPEEIRACREAATPAQSYAVRFAAKEALAKALGTGFTKGVSPGTVFVRGGERNRPEIVLAAQALAVAENMNVAAIHVSLSHTSEIACAFVVVESR</sequence>
<keyword evidence="6 8" id="KW-0443">Lipid metabolism</keyword>
<dbReference type="InterPro" id="IPR008278">
    <property type="entry name" value="4-PPantetheinyl_Trfase_dom"/>
</dbReference>
<evidence type="ECO:0000313" key="10">
    <source>
        <dbReference type="EMBL" id="MBI5250093.1"/>
    </source>
</evidence>
<dbReference type="EC" id="2.7.8.7" evidence="8"/>
<dbReference type="NCBIfam" id="TIGR00556">
    <property type="entry name" value="pantethn_trn"/>
    <property type="match status" value="1"/>
</dbReference>
<keyword evidence="1 8" id="KW-0444">Lipid biosynthesis</keyword>
<dbReference type="GO" id="GO:0006633">
    <property type="term" value="P:fatty acid biosynthetic process"/>
    <property type="evidence" value="ECO:0007669"/>
    <property type="project" value="UniProtKB-UniRule"/>
</dbReference>
<comment type="subcellular location">
    <subcellularLocation>
        <location evidence="8">Cytoplasm</location>
    </subcellularLocation>
</comment>
<evidence type="ECO:0000256" key="1">
    <source>
        <dbReference type="ARBA" id="ARBA00022516"/>
    </source>
</evidence>
<feature type="binding site" evidence="8">
    <location>
        <position position="8"/>
    </location>
    <ligand>
        <name>Mg(2+)</name>
        <dbReference type="ChEBI" id="CHEBI:18420"/>
    </ligand>
</feature>
<dbReference type="Proteomes" id="UP000807825">
    <property type="component" value="Unassembled WGS sequence"/>
</dbReference>